<dbReference type="InParanoid" id="K3YBP6"/>
<evidence type="ECO:0000313" key="1">
    <source>
        <dbReference type="EnsemblPlants" id="KQK98657"/>
    </source>
</evidence>
<reference evidence="2" key="1">
    <citation type="journal article" date="2012" name="Nat. Biotechnol.">
        <title>Reference genome sequence of the model plant Setaria.</title>
        <authorList>
            <person name="Bennetzen J.L."/>
            <person name="Schmutz J."/>
            <person name="Wang H."/>
            <person name="Percifield R."/>
            <person name="Hawkins J."/>
            <person name="Pontaroli A.C."/>
            <person name="Estep M."/>
            <person name="Feng L."/>
            <person name="Vaughn J.N."/>
            <person name="Grimwood J."/>
            <person name="Jenkins J."/>
            <person name="Barry K."/>
            <person name="Lindquist E."/>
            <person name="Hellsten U."/>
            <person name="Deshpande S."/>
            <person name="Wang X."/>
            <person name="Wu X."/>
            <person name="Mitros T."/>
            <person name="Triplett J."/>
            <person name="Yang X."/>
            <person name="Ye C.Y."/>
            <person name="Mauro-Herrera M."/>
            <person name="Wang L."/>
            <person name="Li P."/>
            <person name="Sharma M."/>
            <person name="Sharma R."/>
            <person name="Ronald P.C."/>
            <person name="Panaud O."/>
            <person name="Kellogg E.A."/>
            <person name="Brutnell T.P."/>
            <person name="Doust A.N."/>
            <person name="Tuskan G.A."/>
            <person name="Rokhsar D."/>
            <person name="Devos K.M."/>
        </authorList>
    </citation>
    <scope>NUCLEOTIDE SEQUENCE [LARGE SCALE GENOMIC DNA]</scope>
    <source>
        <strain evidence="2">cv. Yugu1</strain>
    </source>
</reference>
<dbReference type="Proteomes" id="UP000004995">
    <property type="component" value="Unassembled WGS sequence"/>
</dbReference>
<organism evidence="1 2">
    <name type="scientific">Setaria italica</name>
    <name type="common">Foxtail millet</name>
    <name type="synonym">Panicum italicum</name>
    <dbReference type="NCBI Taxonomy" id="4555"/>
    <lineage>
        <taxon>Eukaryota</taxon>
        <taxon>Viridiplantae</taxon>
        <taxon>Streptophyta</taxon>
        <taxon>Embryophyta</taxon>
        <taxon>Tracheophyta</taxon>
        <taxon>Spermatophyta</taxon>
        <taxon>Magnoliopsida</taxon>
        <taxon>Liliopsida</taxon>
        <taxon>Poales</taxon>
        <taxon>Poaceae</taxon>
        <taxon>PACMAD clade</taxon>
        <taxon>Panicoideae</taxon>
        <taxon>Panicodae</taxon>
        <taxon>Paniceae</taxon>
        <taxon>Cenchrinae</taxon>
        <taxon>Setaria</taxon>
    </lineage>
</organism>
<sequence length="36" mass="3856">MLSSPNHHSFCLSCLIDSAILSDRTAVSVGLRKSLP</sequence>
<proteinExistence type="predicted"/>
<reference evidence="1" key="2">
    <citation type="submission" date="2018-08" db="UniProtKB">
        <authorList>
            <consortium name="EnsemblPlants"/>
        </authorList>
    </citation>
    <scope>IDENTIFICATION</scope>
    <source>
        <strain evidence="1">Yugu1</strain>
    </source>
</reference>
<keyword evidence="2" id="KW-1185">Reference proteome</keyword>
<dbReference type="EnsemblPlants" id="KQK98657">
    <property type="protein sequence ID" value="KQK98657"/>
    <property type="gene ID" value="SETIT_011640mg"/>
</dbReference>
<dbReference type="HOGENOM" id="CLU_3360612_0_0_1"/>
<evidence type="ECO:0000313" key="2">
    <source>
        <dbReference type="Proteomes" id="UP000004995"/>
    </source>
</evidence>
<dbReference type="EMBL" id="AGNK02004488">
    <property type="status" value="NOT_ANNOTATED_CDS"/>
    <property type="molecule type" value="Genomic_DNA"/>
</dbReference>
<dbReference type="AlphaFoldDB" id="K3YBP6"/>
<accession>K3YBP6</accession>
<protein>
    <submittedName>
        <fullName evidence="1">Uncharacterized protein</fullName>
    </submittedName>
</protein>
<dbReference type="Gramene" id="KQK98657">
    <property type="protein sequence ID" value="KQK98657"/>
    <property type="gene ID" value="SETIT_011640mg"/>
</dbReference>
<name>K3YBP6_SETIT</name>